<gene>
    <name evidence="2" type="ORF">F511_33409</name>
</gene>
<keyword evidence="3" id="KW-1185">Reference proteome</keyword>
<evidence type="ECO:0000313" key="3">
    <source>
        <dbReference type="Proteomes" id="UP000250235"/>
    </source>
</evidence>
<feature type="compositionally biased region" description="Low complexity" evidence="1">
    <location>
        <begin position="144"/>
        <end position="157"/>
    </location>
</feature>
<evidence type="ECO:0000256" key="1">
    <source>
        <dbReference type="SAM" id="MobiDB-lite"/>
    </source>
</evidence>
<dbReference type="AlphaFoldDB" id="A0A2Z7CAY3"/>
<evidence type="ECO:0000313" key="2">
    <source>
        <dbReference type="EMBL" id="KZV43171.1"/>
    </source>
</evidence>
<accession>A0A2Z7CAY3</accession>
<sequence>MITRGIPRLNTYHIYKLGLRDEGIDQLNFHSAQLGYLKLLQMGNADPNKTKAGNKYEESYDWHSCFRQRTRRNNPVATIQSQAIQSQGAKLIQTQTSKRSVSTKPDDVALLPRLVPQFHSWSSSRNTISSRDWFFNSSTGHSLTSATTARRNTSATTDFPFPPAASYSNHQIPNPTSRWLQYC</sequence>
<protein>
    <submittedName>
        <fullName evidence="2">Uncharacterized protein</fullName>
    </submittedName>
</protein>
<proteinExistence type="predicted"/>
<dbReference type="EMBL" id="KQ998189">
    <property type="protein sequence ID" value="KZV43171.1"/>
    <property type="molecule type" value="Genomic_DNA"/>
</dbReference>
<organism evidence="2 3">
    <name type="scientific">Dorcoceras hygrometricum</name>
    <dbReference type="NCBI Taxonomy" id="472368"/>
    <lineage>
        <taxon>Eukaryota</taxon>
        <taxon>Viridiplantae</taxon>
        <taxon>Streptophyta</taxon>
        <taxon>Embryophyta</taxon>
        <taxon>Tracheophyta</taxon>
        <taxon>Spermatophyta</taxon>
        <taxon>Magnoliopsida</taxon>
        <taxon>eudicotyledons</taxon>
        <taxon>Gunneridae</taxon>
        <taxon>Pentapetalae</taxon>
        <taxon>asterids</taxon>
        <taxon>lamiids</taxon>
        <taxon>Lamiales</taxon>
        <taxon>Gesneriaceae</taxon>
        <taxon>Didymocarpoideae</taxon>
        <taxon>Trichosporeae</taxon>
        <taxon>Loxocarpinae</taxon>
        <taxon>Dorcoceras</taxon>
    </lineage>
</organism>
<feature type="region of interest" description="Disordered" evidence="1">
    <location>
        <begin position="142"/>
        <end position="172"/>
    </location>
</feature>
<dbReference type="Proteomes" id="UP000250235">
    <property type="component" value="Unassembled WGS sequence"/>
</dbReference>
<reference evidence="2 3" key="1">
    <citation type="journal article" date="2015" name="Proc. Natl. Acad. Sci. U.S.A.">
        <title>The resurrection genome of Boea hygrometrica: A blueprint for survival of dehydration.</title>
        <authorList>
            <person name="Xiao L."/>
            <person name="Yang G."/>
            <person name="Zhang L."/>
            <person name="Yang X."/>
            <person name="Zhao S."/>
            <person name="Ji Z."/>
            <person name="Zhou Q."/>
            <person name="Hu M."/>
            <person name="Wang Y."/>
            <person name="Chen M."/>
            <person name="Xu Y."/>
            <person name="Jin H."/>
            <person name="Xiao X."/>
            <person name="Hu G."/>
            <person name="Bao F."/>
            <person name="Hu Y."/>
            <person name="Wan P."/>
            <person name="Li L."/>
            <person name="Deng X."/>
            <person name="Kuang T."/>
            <person name="Xiang C."/>
            <person name="Zhu J.K."/>
            <person name="Oliver M.J."/>
            <person name="He Y."/>
        </authorList>
    </citation>
    <scope>NUCLEOTIDE SEQUENCE [LARGE SCALE GENOMIC DNA]</scope>
    <source>
        <strain evidence="3">cv. XS01</strain>
    </source>
</reference>
<name>A0A2Z7CAY3_9LAMI</name>